<evidence type="ECO:0000256" key="6">
    <source>
        <dbReference type="PROSITE-ProRule" id="PRU00169"/>
    </source>
</evidence>
<dbReference type="SMART" id="SM00448">
    <property type="entry name" value="REC"/>
    <property type="match status" value="1"/>
</dbReference>
<dbReference type="Gene3D" id="3.40.50.2300">
    <property type="match status" value="1"/>
</dbReference>
<dbReference type="InterPro" id="IPR000792">
    <property type="entry name" value="Tscrpt_reg_LuxR_C"/>
</dbReference>
<evidence type="ECO:0000313" key="7">
    <source>
        <dbReference type="EMBL" id="KEQ43580.1"/>
    </source>
</evidence>
<sequence>MKVLVAEDQSMLRDAMCQLLSFQPDVETVLQAKNGAEAIEVLGKEAVDIAILDVEMPVKTGLEALEWIKQEVPETKVVIVTTFKRPGYFERAVKAGVDAYVLKERSIAELMQTLHTVLEGRKEYSPELMEVMMTHPNPLTEQEIAVLHGVAQGLSNQEIADKLYLSNGTVRNYVTNILSKLDAANRTEAANIAKEYGWL</sequence>
<keyword evidence="5" id="KW-0804">Transcription</keyword>
<dbReference type="PROSITE" id="PS50110">
    <property type="entry name" value="RESPONSE_REGULATORY"/>
    <property type="match status" value="1"/>
</dbReference>
<protein>
    <submittedName>
        <fullName evidence="7">Response regulator</fullName>
    </submittedName>
</protein>
<dbReference type="PATRIC" id="fig|28037.93.peg.1731"/>
<dbReference type="GO" id="GO:0000160">
    <property type="term" value="P:phosphorelay signal transduction system"/>
    <property type="evidence" value="ECO:0007669"/>
    <property type="project" value="UniProtKB-KW"/>
</dbReference>
<comment type="caution">
    <text evidence="7">The sequence shown here is derived from an EMBL/GenBank/DDBJ whole genome shotgun (WGS) entry which is preliminary data.</text>
</comment>
<proteinExistence type="predicted"/>
<dbReference type="PANTHER" id="PTHR43214">
    <property type="entry name" value="TWO-COMPONENT RESPONSE REGULATOR"/>
    <property type="match status" value="1"/>
</dbReference>
<dbReference type="Pfam" id="PF00072">
    <property type="entry name" value="Response_reg"/>
    <property type="match status" value="1"/>
</dbReference>
<dbReference type="CDD" id="cd06170">
    <property type="entry name" value="LuxR_C_like"/>
    <property type="match status" value="1"/>
</dbReference>
<dbReference type="SMART" id="SM00421">
    <property type="entry name" value="HTH_LUXR"/>
    <property type="match status" value="1"/>
</dbReference>
<dbReference type="InterPro" id="IPR011006">
    <property type="entry name" value="CheY-like_superfamily"/>
</dbReference>
<dbReference type="Proteomes" id="UP000028089">
    <property type="component" value="Unassembled WGS sequence"/>
</dbReference>
<dbReference type="InterPro" id="IPR039420">
    <property type="entry name" value="WalR-like"/>
</dbReference>
<keyword evidence="2" id="KW-0902">Two-component regulatory system</keyword>
<accession>A0A081QKV7</accession>
<dbReference type="Pfam" id="PF00196">
    <property type="entry name" value="GerE"/>
    <property type="match status" value="1"/>
</dbReference>
<dbReference type="InterPro" id="IPR001789">
    <property type="entry name" value="Sig_transdc_resp-reg_receiver"/>
</dbReference>
<feature type="modified residue" description="4-aspartylphosphate" evidence="6">
    <location>
        <position position="53"/>
    </location>
</feature>
<dbReference type="PANTHER" id="PTHR43214:SF42">
    <property type="entry name" value="TRANSCRIPTIONAL REGULATORY PROTEIN DESR"/>
    <property type="match status" value="1"/>
</dbReference>
<dbReference type="PROSITE" id="PS00622">
    <property type="entry name" value="HTH_LUXR_1"/>
    <property type="match status" value="1"/>
</dbReference>
<keyword evidence="3" id="KW-0805">Transcription regulation</keyword>
<dbReference type="InterPro" id="IPR036388">
    <property type="entry name" value="WH-like_DNA-bd_sf"/>
</dbReference>
<dbReference type="PRINTS" id="PR00038">
    <property type="entry name" value="HTHLUXR"/>
</dbReference>
<dbReference type="SUPFAM" id="SSF52172">
    <property type="entry name" value="CheY-like"/>
    <property type="match status" value="1"/>
</dbReference>
<keyword evidence="1 6" id="KW-0597">Phosphoprotein</keyword>
<dbReference type="SUPFAM" id="SSF46894">
    <property type="entry name" value="C-terminal effector domain of the bipartite response regulators"/>
    <property type="match status" value="1"/>
</dbReference>
<evidence type="ECO:0000313" key="8">
    <source>
        <dbReference type="Proteomes" id="UP000028089"/>
    </source>
</evidence>
<dbReference type="GO" id="GO:0003677">
    <property type="term" value="F:DNA binding"/>
    <property type="evidence" value="ECO:0007669"/>
    <property type="project" value="UniProtKB-KW"/>
</dbReference>
<dbReference type="Gene3D" id="1.10.10.10">
    <property type="entry name" value="Winged helix-like DNA-binding domain superfamily/Winged helix DNA-binding domain"/>
    <property type="match status" value="1"/>
</dbReference>
<evidence type="ECO:0000256" key="3">
    <source>
        <dbReference type="ARBA" id="ARBA00023015"/>
    </source>
</evidence>
<dbReference type="InterPro" id="IPR016032">
    <property type="entry name" value="Sig_transdc_resp-reg_C-effctor"/>
</dbReference>
<organism evidence="7 8">
    <name type="scientific">Streptococcus mitis</name>
    <dbReference type="NCBI Taxonomy" id="28037"/>
    <lineage>
        <taxon>Bacteria</taxon>
        <taxon>Bacillati</taxon>
        <taxon>Bacillota</taxon>
        <taxon>Bacilli</taxon>
        <taxon>Lactobacillales</taxon>
        <taxon>Streptococcaceae</taxon>
        <taxon>Streptococcus</taxon>
        <taxon>Streptococcus mitis group</taxon>
    </lineage>
</organism>
<evidence type="ECO:0000256" key="5">
    <source>
        <dbReference type="ARBA" id="ARBA00023163"/>
    </source>
</evidence>
<evidence type="ECO:0000256" key="2">
    <source>
        <dbReference type="ARBA" id="ARBA00023012"/>
    </source>
</evidence>
<evidence type="ECO:0000256" key="4">
    <source>
        <dbReference type="ARBA" id="ARBA00023125"/>
    </source>
</evidence>
<name>A0A081QKV7_STRMT</name>
<dbReference type="PROSITE" id="PS50043">
    <property type="entry name" value="HTH_LUXR_2"/>
    <property type="match status" value="1"/>
</dbReference>
<dbReference type="CDD" id="cd19930">
    <property type="entry name" value="REC_DesR-like"/>
    <property type="match status" value="1"/>
</dbReference>
<dbReference type="EMBL" id="JPFY01000015">
    <property type="protein sequence ID" value="KEQ43580.1"/>
    <property type="molecule type" value="Genomic_DNA"/>
</dbReference>
<reference evidence="7 8" key="1">
    <citation type="submission" date="2014-05" db="EMBL/GenBank/DDBJ databases">
        <authorList>
            <person name="Daugherty S.C."/>
            <person name="Tallon L.J."/>
            <person name="Sadzewicz L."/>
            <person name="Kilian M."/>
            <person name="Tettelin H."/>
        </authorList>
    </citation>
    <scope>NUCLEOTIDE SEQUENCE [LARGE SCALE GENOMIC DNA]</scope>
    <source>
        <strain evidence="7 8">SK578</strain>
    </source>
</reference>
<evidence type="ECO:0000256" key="1">
    <source>
        <dbReference type="ARBA" id="ARBA00022553"/>
    </source>
</evidence>
<keyword evidence="4" id="KW-0238">DNA-binding</keyword>
<dbReference type="GO" id="GO:0006355">
    <property type="term" value="P:regulation of DNA-templated transcription"/>
    <property type="evidence" value="ECO:0007669"/>
    <property type="project" value="InterPro"/>
</dbReference>
<dbReference type="AlphaFoldDB" id="A0A081QKV7"/>
<gene>
    <name evidence="7" type="ORF">SK578_1784</name>
</gene>
<dbReference type="RefSeq" id="WP_042751710.1">
    <property type="nucleotide sequence ID" value="NZ_JPFY01000015.1"/>
</dbReference>